<evidence type="ECO:0000313" key="2">
    <source>
        <dbReference type="EMBL" id="AIZ56603.1"/>
    </source>
</evidence>
<accession>A0A0A7LCB3</accession>
<dbReference type="HOGENOM" id="CLU_281141_0_0_2"/>
<protein>
    <recommendedName>
        <fullName evidence="4">Bacterial repeat domain-containing protein</fullName>
    </recommendedName>
</protein>
<evidence type="ECO:0000256" key="1">
    <source>
        <dbReference type="SAM" id="Phobius"/>
    </source>
</evidence>
<dbReference type="GeneID" id="24818387"/>
<keyword evidence="1" id="KW-1133">Transmembrane helix</keyword>
<keyword evidence="1" id="KW-0812">Transmembrane</keyword>
<dbReference type="AlphaFoldDB" id="A0A0A7LCB3"/>
<dbReference type="EMBL" id="CP010070">
    <property type="protein sequence ID" value="AIZ56603.1"/>
    <property type="molecule type" value="Genomic_DNA"/>
</dbReference>
<feature type="transmembrane region" description="Helical" evidence="1">
    <location>
        <begin position="1013"/>
        <end position="1037"/>
    </location>
</feature>
<name>A0A0A7LCB3_9ARCH</name>
<keyword evidence="1" id="KW-0472">Membrane</keyword>
<evidence type="ECO:0000313" key="3">
    <source>
        <dbReference type="Proteomes" id="UP000030787"/>
    </source>
</evidence>
<organism evidence="2 3">
    <name type="scientific">Candidatus Methanoplasma termitum</name>
    <dbReference type="NCBI Taxonomy" id="1577791"/>
    <lineage>
        <taxon>Archaea</taxon>
        <taxon>Methanobacteriati</taxon>
        <taxon>Thermoplasmatota</taxon>
        <taxon>Thermoplasmata</taxon>
        <taxon>Methanomassiliicoccales</taxon>
        <taxon>Methanomassiliicoccaceae</taxon>
        <taxon>Candidatus Methanoplasma</taxon>
    </lineage>
</organism>
<reference evidence="2 3" key="1">
    <citation type="journal article" date="2014" name="Appl. Environ. Microbiol.">
        <title>Comparative Genome Analysis of 'Candidatus Methanoplasma termitum' Indicates a New Mode of Energy Metabolism in the Seventh Order of Methanogens.</title>
        <authorList>
            <person name="Lang K."/>
            <person name="Schuldes J."/>
            <person name="Klingl A."/>
            <person name="Poehlein A."/>
            <person name="Daniel R."/>
            <person name="Brune A."/>
        </authorList>
    </citation>
    <scope>NUCLEOTIDE SEQUENCE [LARGE SCALE GENOMIC DNA]</scope>
    <source>
        <strain evidence="3">Mpt1</strain>
    </source>
</reference>
<keyword evidence="3" id="KW-1185">Reference proteome</keyword>
<gene>
    <name evidence="2" type="ORF">Mpt1_c07190</name>
</gene>
<dbReference type="STRING" id="1577791.Mpt1_c07190"/>
<dbReference type="RefSeq" id="WP_048112231.1">
    <property type="nucleotide sequence ID" value="NZ_CP010070.1"/>
</dbReference>
<dbReference type="Proteomes" id="UP000030787">
    <property type="component" value="Chromosome"/>
</dbReference>
<dbReference type="KEGG" id="mear:Mpt1_c07190"/>
<evidence type="ECO:0008006" key="4">
    <source>
        <dbReference type="Google" id="ProtNLM"/>
    </source>
</evidence>
<proteinExistence type="predicted"/>
<sequence length="1115" mass="117946">MMNIYHKVSVVACIAALLFITSFAVITSDDSQGATVSVNDQTSLLNAVNSAQNGDTILVTQDIVLNELIYVADKHITIEGAAGSNITISRASVFAQHFDRRGWYNPAMIEVAASPSDTSKTSSLTLLNITLDDRNAPGGPYAFQYPWDSNNDPSVDTTKYVYDAVMAAYSDRATITLGEGAKIINIGGASAIRVDGGILNLEEGSYVQGTNGSSGSLFGTLWFQGGATLNFDTTIDGSTLASPYNVFDAKYIYSDMSGGTYNFTGKIINCTFKQPLFYNVIGSNYALNFSSTGEFSGNTVSAGVNYIISQSGQDNTINFFGKISGNTGGSSIFLFSGSTRGTLLINGEISNNVVSGQTICFAQGLDCIATIGKDGKISGNKVNIGAIYLNYATNIKFNIYGEISNNISLSNNAGALYAIYNNPRIFIYDGARIIGNTAYGAGGAIYLNYTATLTMYGGEISGNIAQCKDMADAGLAGGGGVCVARSATFIMNGGTISGNYAGIAGYPGIGGGVFVSGKTTSVTTGGRFIMNGGTVSGNFATSVTDGADIAIGGSNNNISPSIDKGQFIQIGKDAVIGTNPIGVSKYDGTYVGPAVFLTDRSGAVRIGALLDTVKLNIANKATVMPEYSGYSLQNSSVWYSVDGTTGTSSFTITYPAKIGGAAYDHNDYNWLAVIQPMGANATDPGTNTVFLVPTRADNGLIITIPLIATSSGGVPIEGYNVVILAELKDKPLKLDVKSSGSGDFYIPDGLGGSLYSIILNPPLLGNPQFVDNFVISPAPGWEIKSVILTAGDGTVFDKTADALSGNLKVSYNELATGANTITAVFTIIPTPPEPKQYTITATADSGSTITPSGKVTVQQGGSQTFAFKAKEGYKITEVLIDGLYPLTQTEIDSGSYTFPNVMSNHTIAVKSITAGPGGNEITLTIDIVKGDGYAEYNINGGGFNRYTEPVTLQVGDDLVVRAFAADGYKFAKWETPNVETSSVLTFNDLGSSLHLKLYFSTAGESSAVGDNSIFLWILFIIVLLILIILLLWLILFYRRRYDVIWDSSSGIEGNDKVRRKSEYRFKAVGYSGKMAYRIGEDDDATWKTVLPNVNGEYVIPKGEITDNVFLEKRQL</sequence>